<dbReference type="SUPFAM" id="SSF52540">
    <property type="entry name" value="P-loop containing nucleoside triphosphate hydrolases"/>
    <property type="match status" value="1"/>
</dbReference>
<dbReference type="EMBL" id="UOES01000570">
    <property type="protein sequence ID" value="VAW29437.1"/>
    <property type="molecule type" value="Genomic_DNA"/>
</dbReference>
<protein>
    <submittedName>
        <fullName evidence="1">Uncharacterized protein</fullName>
    </submittedName>
</protein>
<dbReference type="AlphaFoldDB" id="A0A3B0UVQ3"/>
<sequence>KHRMKHVGGEGVFSEECFEEIYEFSKGTPRLINIICEFSLLFGFVEEQKVLDLEVVRSVREDLEKDRLRQGLGSDNSIHTKTFLKEMGVEGKC</sequence>
<evidence type="ECO:0000313" key="1">
    <source>
        <dbReference type="EMBL" id="VAW29437.1"/>
    </source>
</evidence>
<gene>
    <name evidence="1" type="ORF">MNBD_BACTEROID06-724</name>
</gene>
<proteinExistence type="predicted"/>
<feature type="non-terminal residue" evidence="1">
    <location>
        <position position="1"/>
    </location>
</feature>
<organism evidence="1">
    <name type="scientific">hydrothermal vent metagenome</name>
    <dbReference type="NCBI Taxonomy" id="652676"/>
    <lineage>
        <taxon>unclassified sequences</taxon>
        <taxon>metagenomes</taxon>
        <taxon>ecological metagenomes</taxon>
    </lineage>
</organism>
<name>A0A3B0UVQ3_9ZZZZ</name>
<reference evidence="1" key="1">
    <citation type="submission" date="2018-06" db="EMBL/GenBank/DDBJ databases">
        <authorList>
            <person name="Zhirakovskaya E."/>
        </authorList>
    </citation>
    <scope>NUCLEOTIDE SEQUENCE</scope>
</reference>
<dbReference type="InterPro" id="IPR027417">
    <property type="entry name" value="P-loop_NTPase"/>
</dbReference>
<accession>A0A3B0UVQ3</accession>